<reference evidence="1" key="1">
    <citation type="journal article" date="2015" name="Nature">
        <title>Complex archaea that bridge the gap between prokaryotes and eukaryotes.</title>
        <authorList>
            <person name="Spang A."/>
            <person name="Saw J.H."/>
            <person name="Jorgensen S.L."/>
            <person name="Zaremba-Niedzwiedzka K."/>
            <person name="Martijn J."/>
            <person name="Lind A.E."/>
            <person name="van Eijk R."/>
            <person name="Schleper C."/>
            <person name="Guy L."/>
            <person name="Ettema T.J."/>
        </authorList>
    </citation>
    <scope>NUCLEOTIDE SEQUENCE</scope>
</reference>
<sequence length="82" mass="9500">MSNKPDSCRLSLWEHLHGTGTLYCTADGKTCVSVTHVYTRYNGDVRVQYRDAFDYLQDDECDSDAFKQQFPRSVERIEVTTE</sequence>
<dbReference type="EMBL" id="LAZR01003900">
    <property type="protein sequence ID" value="KKN13649.1"/>
    <property type="molecule type" value="Genomic_DNA"/>
</dbReference>
<name>A0A0F9N6S3_9ZZZZ</name>
<organism evidence="1">
    <name type="scientific">marine sediment metagenome</name>
    <dbReference type="NCBI Taxonomy" id="412755"/>
    <lineage>
        <taxon>unclassified sequences</taxon>
        <taxon>metagenomes</taxon>
        <taxon>ecological metagenomes</taxon>
    </lineage>
</organism>
<protein>
    <submittedName>
        <fullName evidence="1">Uncharacterized protein</fullName>
    </submittedName>
</protein>
<gene>
    <name evidence="1" type="ORF">LCGC14_1004210</name>
</gene>
<comment type="caution">
    <text evidence="1">The sequence shown here is derived from an EMBL/GenBank/DDBJ whole genome shotgun (WGS) entry which is preliminary data.</text>
</comment>
<dbReference type="AlphaFoldDB" id="A0A0F9N6S3"/>
<accession>A0A0F9N6S3</accession>
<evidence type="ECO:0000313" key="1">
    <source>
        <dbReference type="EMBL" id="KKN13649.1"/>
    </source>
</evidence>
<proteinExistence type="predicted"/>